<feature type="domain" description="Periplasmic binding protein" evidence="5">
    <location>
        <begin position="37"/>
        <end position="312"/>
    </location>
</feature>
<sequence>MTAHTGTLRSALLAGIMIVLLLANQSQATPDNIRVTMLNPSTPANLFWNMQTQFMQAAAADLGIDLEIVYGADNRFHTTQQAYDILNRENPPDYLICNYFFSQGWQILQAAEKAGVYTLLISTDIPQQDQKDAGTPQDKFPHFLARIMPDDRQASYELSRQLIAEGRHLSLQGASGKLELIGISGMRDTSATVLRNEGLLQAINEQDNTLLMQLVHANWSASTAQRQSWALLQRYPSASLIWTASDVMAMAVIQQAQALGRHAGKDILIVGTDWTAEALNAIDDGSLFASAGGQFMDGTLALAIIYDHANGKGPDAQEANILRRMDIITHSNLARYRQLLDPQRWQSMNFRSLTRSHGTSAQKYAFDTRDVMQRLLLPANDTVSNRPHQQRRTTH</sequence>
<comment type="subcellular location">
    <subcellularLocation>
        <location evidence="1">Cell envelope</location>
    </subcellularLocation>
</comment>
<evidence type="ECO:0000259" key="5">
    <source>
        <dbReference type="Pfam" id="PF13407"/>
    </source>
</evidence>
<dbReference type="RefSeq" id="WP_260976916.1">
    <property type="nucleotide sequence ID" value="NZ_JAOANI010000022.1"/>
</dbReference>
<dbReference type="AlphaFoldDB" id="A0A9X2WH65"/>
<feature type="chain" id="PRO_5040980117" evidence="4">
    <location>
        <begin position="29"/>
        <end position="395"/>
    </location>
</feature>
<feature type="signal peptide" evidence="4">
    <location>
        <begin position="1"/>
        <end position="28"/>
    </location>
</feature>
<reference evidence="6" key="2">
    <citation type="submission" date="2022-08" db="EMBL/GenBank/DDBJ databases">
        <authorList>
            <person name="Dong C."/>
        </authorList>
    </citation>
    <scope>NUCLEOTIDE SEQUENCE</scope>
    <source>
        <strain evidence="6">59MF3M-4</strain>
    </source>
</reference>
<dbReference type="EMBL" id="JAOANI010000022">
    <property type="protein sequence ID" value="MCT7360071.1"/>
    <property type="molecule type" value="Genomic_DNA"/>
</dbReference>
<evidence type="ECO:0000313" key="6">
    <source>
        <dbReference type="EMBL" id="MCT7360071.1"/>
    </source>
</evidence>
<comment type="similarity">
    <text evidence="2">Belongs to the bacterial solute-binding protein 2 family.</text>
</comment>
<protein>
    <submittedName>
        <fullName evidence="6">ABC transporter substrate-binding protein</fullName>
    </submittedName>
</protein>
<proteinExistence type="inferred from homology"/>
<accession>A0A9X2WH65</accession>
<comment type="caution">
    <text evidence="6">The sequence shown here is derived from an EMBL/GenBank/DDBJ whole genome shotgun (WGS) entry which is preliminary data.</text>
</comment>
<dbReference type="GO" id="GO:0030246">
    <property type="term" value="F:carbohydrate binding"/>
    <property type="evidence" value="ECO:0007669"/>
    <property type="project" value="UniProtKB-ARBA"/>
</dbReference>
<dbReference type="CDD" id="cd06324">
    <property type="entry name" value="PBP1_ABC_sugar_binding-like"/>
    <property type="match status" value="1"/>
</dbReference>
<evidence type="ECO:0000313" key="7">
    <source>
        <dbReference type="Proteomes" id="UP001147830"/>
    </source>
</evidence>
<reference evidence="6" key="1">
    <citation type="journal article" date="2022" name="Front. Microbiol.">
        <title>Genome-based taxonomic rearrangement of Oceanobacter-related bacteria including the description of Thalassolituus hydrocarbonoclasticus sp. nov. and Thalassolituus pacificus sp. nov. and emended description of the genus Thalassolituus.</title>
        <authorList>
            <person name="Dong C."/>
            <person name="Wei L."/>
            <person name="Wang J."/>
            <person name="Lai Q."/>
            <person name="Huang Z."/>
            <person name="Shao Z."/>
        </authorList>
    </citation>
    <scope>NUCLEOTIDE SEQUENCE</scope>
    <source>
        <strain evidence="6">59MF3M-4</strain>
    </source>
</reference>
<keyword evidence="3 4" id="KW-0732">Signal</keyword>
<dbReference type="GO" id="GO:0055085">
    <property type="term" value="P:transmembrane transport"/>
    <property type="evidence" value="ECO:0007669"/>
    <property type="project" value="UniProtKB-ARBA"/>
</dbReference>
<dbReference type="Proteomes" id="UP001147830">
    <property type="component" value="Unassembled WGS sequence"/>
</dbReference>
<dbReference type="GO" id="GO:0030313">
    <property type="term" value="C:cell envelope"/>
    <property type="evidence" value="ECO:0007669"/>
    <property type="project" value="UniProtKB-SubCell"/>
</dbReference>
<evidence type="ECO:0000256" key="1">
    <source>
        <dbReference type="ARBA" id="ARBA00004196"/>
    </source>
</evidence>
<dbReference type="SUPFAM" id="SSF53822">
    <property type="entry name" value="Periplasmic binding protein-like I"/>
    <property type="match status" value="1"/>
</dbReference>
<organism evidence="6 7">
    <name type="scientific">Thalassolituus pacificus</name>
    <dbReference type="NCBI Taxonomy" id="2975440"/>
    <lineage>
        <taxon>Bacteria</taxon>
        <taxon>Pseudomonadati</taxon>
        <taxon>Pseudomonadota</taxon>
        <taxon>Gammaproteobacteria</taxon>
        <taxon>Oceanospirillales</taxon>
        <taxon>Oceanospirillaceae</taxon>
        <taxon>Thalassolituus</taxon>
    </lineage>
</organism>
<dbReference type="Gene3D" id="3.40.50.2300">
    <property type="match status" value="2"/>
</dbReference>
<name>A0A9X2WH65_9GAMM</name>
<dbReference type="PANTHER" id="PTHR46847">
    <property type="entry name" value="D-ALLOSE-BINDING PERIPLASMIC PROTEIN-RELATED"/>
    <property type="match status" value="1"/>
</dbReference>
<dbReference type="Pfam" id="PF13407">
    <property type="entry name" value="Peripla_BP_4"/>
    <property type="match status" value="1"/>
</dbReference>
<keyword evidence="7" id="KW-1185">Reference proteome</keyword>
<evidence type="ECO:0000256" key="3">
    <source>
        <dbReference type="ARBA" id="ARBA00022729"/>
    </source>
</evidence>
<evidence type="ECO:0000256" key="4">
    <source>
        <dbReference type="SAM" id="SignalP"/>
    </source>
</evidence>
<gene>
    <name evidence="6" type="ORF">NYR02_13705</name>
</gene>
<dbReference type="InterPro" id="IPR025997">
    <property type="entry name" value="SBP_2_dom"/>
</dbReference>
<evidence type="ECO:0000256" key="2">
    <source>
        <dbReference type="ARBA" id="ARBA00007639"/>
    </source>
</evidence>
<dbReference type="InterPro" id="IPR028082">
    <property type="entry name" value="Peripla_BP_I"/>
</dbReference>
<dbReference type="PANTHER" id="PTHR46847:SF2">
    <property type="entry name" value="ABC TRANSPORTER SUGAR-BINDING PROTEIN"/>
    <property type="match status" value="1"/>
</dbReference>